<evidence type="ECO:0000313" key="1">
    <source>
        <dbReference type="EMBL" id="EHJ92528.1"/>
    </source>
</evidence>
<protein>
    <submittedName>
        <fullName evidence="1">Uncharacterized protein</fullName>
    </submittedName>
</protein>
<proteinExistence type="predicted"/>
<dbReference type="Proteomes" id="UP000005756">
    <property type="component" value="Unassembled WGS sequence"/>
</dbReference>
<sequence length="41" mass="5026">MYRQTRGPCRPIDIALYAVHWRHCLQTLQNRFIRFFVAHIP</sequence>
<gene>
    <name evidence="1" type="ORF">KUC_2484</name>
</gene>
<reference evidence="1 2" key="1">
    <citation type="submission" date="2011-10" db="EMBL/GenBank/DDBJ databases">
        <authorList>
            <person name="Quillaguamn J."/>
            <person name="Guzmn D."/>
            <person name="Balderrama-Subieta A."/>
            <person name="Cardona-Ortuo C."/>
            <person name="Guevara-Martnez M."/>
            <person name="Callisaya-Quispe N."/>
        </authorList>
    </citation>
    <scope>NUCLEOTIDE SEQUENCE [LARGE SCALE GENOMIC DNA]</scope>
    <source>
        <strain evidence="1 2">LC1</strain>
    </source>
</reference>
<evidence type="ECO:0000313" key="2">
    <source>
        <dbReference type="Proteomes" id="UP000005756"/>
    </source>
</evidence>
<accession>A0A7U9BZY6</accession>
<dbReference type="AlphaFoldDB" id="A0A7U9BZY6"/>
<dbReference type="EMBL" id="JH393258">
    <property type="protein sequence ID" value="EHJ92528.1"/>
    <property type="molecule type" value="Genomic_DNA"/>
</dbReference>
<name>A0A7U9BZY6_9GAMM</name>
<organism evidence="1 2">
    <name type="scientific">Vreelandella boliviensis LC1</name>
    <dbReference type="NCBI Taxonomy" id="1072583"/>
    <lineage>
        <taxon>Bacteria</taxon>
        <taxon>Pseudomonadati</taxon>
        <taxon>Pseudomonadota</taxon>
        <taxon>Gammaproteobacteria</taxon>
        <taxon>Oceanospirillales</taxon>
        <taxon>Halomonadaceae</taxon>
        <taxon>Vreelandella</taxon>
    </lineage>
</organism>